<gene>
    <name evidence="1" type="ORF">EGYM00163_LOCUS29797</name>
</gene>
<proteinExistence type="predicted"/>
<reference evidence="1" key="1">
    <citation type="submission" date="2021-01" db="EMBL/GenBank/DDBJ databases">
        <authorList>
            <person name="Corre E."/>
            <person name="Pelletier E."/>
            <person name="Niang G."/>
            <person name="Scheremetjew M."/>
            <person name="Finn R."/>
            <person name="Kale V."/>
            <person name="Holt S."/>
            <person name="Cochrane G."/>
            <person name="Meng A."/>
            <person name="Brown T."/>
            <person name="Cohen L."/>
        </authorList>
    </citation>
    <scope>NUCLEOTIDE SEQUENCE</scope>
    <source>
        <strain evidence="1">CCMP1594</strain>
    </source>
</reference>
<dbReference type="AlphaFoldDB" id="A0A7S4FXN4"/>
<dbReference type="EMBL" id="HBJA01085538">
    <property type="protein sequence ID" value="CAE0818629.1"/>
    <property type="molecule type" value="Transcribed_RNA"/>
</dbReference>
<evidence type="ECO:0000313" key="1">
    <source>
        <dbReference type="EMBL" id="CAE0818629.1"/>
    </source>
</evidence>
<accession>A0A7S4FXN4</accession>
<sequence>MAVAHPGRMVQWPRLCHVLGYGGFVGPCAALQSTAPQATASRDPAVGAGAPQEVPFGHGPACGGLSHVKYETIRRTAACALGPGPQTQGSLRRYRTLCRWVKWAPLLTSLCKGD</sequence>
<protein>
    <submittedName>
        <fullName evidence="1">Uncharacterized protein</fullName>
    </submittedName>
</protein>
<organism evidence="1">
    <name type="scientific">Eutreptiella gymnastica</name>
    <dbReference type="NCBI Taxonomy" id="73025"/>
    <lineage>
        <taxon>Eukaryota</taxon>
        <taxon>Discoba</taxon>
        <taxon>Euglenozoa</taxon>
        <taxon>Euglenida</taxon>
        <taxon>Spirocuta</taxon>
        <taxon>Euglenophyceae</taxon>
        <taxon>Eutreptiales</taxon>
        <taxon>Eutreptiaceae</taxon>
        <taxon>Eutreptiella</taxon>
    </lineage>
</organism>
<name>A0A7S4FXN4_9EUGL</name>